<comment type="caution">
    <text evidence="2">The sequence shown here is derived from an EMBL/GenBank/DDBJ whole genome shotgun (WGS) entry which is preliminary data.</text>
</comment>
<dbReference type="Proteomes" id="UP000054874">
    <property type="component" value="Unassembled WGS sequence"/>
</dbReference>
<proteinExistence type="predicted"/>
<sequence length="135" mass="15356">MRTKKRTPFIAVGASTILTIFAVLCLMIFALLALSTANTNAKLAQKAADNIKAYYQADKRAEELFSQLRRGEAPPEVTFQEGIYSYCCPMTDTTSLKVEIEKTEEGYRILEWKRIYIGDWVPEESLNVWDGSFED</sequence>
<dbReference type="OrthoDB" id="2047533at2"/>
<keyword evidence="1" id="KW-1133">Transmembrane helix</keyword>
<evidence type="ECO:0000313" key="2">
    <source>
        <dbReference type="EMBL" id="KSV58414.1"/>
    </source>
</evidence>
<gene>
    <name evidence="2" type="ORF">ASU35_13095</name>
</gene>
<protein>
    <submittedName>
        <fullName evidence="2">Uncharacterized protein</fullName>
    </submittedName>
</protein>
<evidence type="ECO:0000256" key="1">
    <source>
        <dbReference type="SAM" id="Phobius"/>
    </source>
</evidence>
<accession>A0A0V8QDC9</accession>
<keyword evidence="1" id="KW-0812">Transmembrane</keyword>
<dbReference type="EMBL" id="LNAM01000174">
    <property type="protein sequence ID" value="KSV58414.1"/>
    <property type="molecule type" value="Genomic_DNA"/>
</dbReference>
<reference evidence="2 3" key="1">
    <citation type="submission" date="2015-11" db="EMBL/GenBank/DDBJ databases">
        <title>Butyribacter intestini gen. nov., sp. nov., a butyric acid-producing bacterium of the family Lachnospiraceae isolated from the human faeces.</title>
        <authorList>
            <person name="Zou Y."/>
            <person name="Xue W."/>
            <person name="Luo G."/>
            <person name="Lv M."/>
        </authorList>
    </citation>
    <scope>NUCLEOTIDE SEQUENCE [LARGE SCALE GENOMIC DNA]</scope>
    <source>
        <strain evidence="2 3">ACET-33324</strain>
    </source>
</reference>
<keyword evidence="3" id="KW-1185">Reference proteome</keyword>
<evidence type="ECO:0000313" key="3">
    <source>
        <dbReference type="Proteomes" id="UP000054874"/>
    </source>
</evidence>
<dbReference type="STRING" id="290052.ASU35_13095"/>
<keyword evidence="1" id="KW-0472">Membrane</keyword>
<name>A0A0V8QDC9_9FIRM</name>
<dbReference type="AlphaFoldDB" id="A0A0V8QDC9"/>
<dbReference type="RefSeq" id="WP_058353343.1">
    <property type="nucleotide sequence ID" value="NZ_CABMMD010000174.1"/>
</dbReference>
<organism evidence="2 3">
    <name type="scientific">Acetivibrio ethanolgignens</name>
    <dbReference type="NCBI Taxonomy" id="290052"/>
    <lineage>
        <taxon>Bacteria</taxon>
        <taxon>Bacillati</taxon>
        <taxon>Bacillota</taxon>
        <taxon>Clostridia</taxon>
        <taxon>Eubacteriales</taxon>
        <taxon>Oscillospiraceae</taxon>
        <taxon>Acetivibrio</taxon>
    </lineage>
</organism>
<feature type="transmembrane region" description="Helical" evidence="1">
    <location>
        <begin position="9"/>
        <end position="34"/>
    </location>
</feature>